<proteinExistence type="predicted"/>
<name>A0AAV5V0P5_9BILA</name>
<sequence length="99" mass="11677">TSGKMDSFTTIVPSCSLQDSYWLSRLEMLIRLWCSTHRVRCRSLSLIVLRSLVCLWIHSQLLTHFVRVVSRKEEQEEGMKYERQQHIAHVHTLSHQLGK</sequence>
<reference evidence="1" key="1">
    <citation type="submission" date="2023-10" db="EMBL/GenBank/DDBJ databases">
        <title>Genome assembly of Pristionchus species.</title>
        <authorList>
            <person name="Yoshida K."/>
            <person name="Sommer R.J."/>
        </authorList>
    </citation>
    <scope>NUCLEOTIDE SEQUENCE</scope>
    <source>
        <strain evidence="1">RS5133</strain>
    </source>
</reference>
<comment type="caution">
    <text evidence="1">The sequence shown here is derived from an EMBL/GenBank/DDBJ whole genome shotgun (WGS) entry which is preliminary data.</text>
</comment>
<feature type="non-terminal residue" evidence="1">
    <location>
        <position position="99"/>
    </location>
</feature>
<dbReference type="Proteomes" id="UP001432322">
    <property type="component" value="Unassembled WGS sequence"/>
</dbReference>
<dbReference type="EMBL" id="BTSY01000001">
    <property type="protein sequence ID" value="GMT11998.1"/>
    <property type="molecule type" value="Genomic_DNA"/>
</dbReference>
<protein>
    <submittedName>
        <fullName evidence="1">Uncharacterized protein</fullName>
    </submittedName>
</protein>
<dbReference type="AlphaFoldDB" id="A0AAV5V0P5"/>
<accession>A0AAV5V0P5</accession>
<organism evidence="1 2">
    <name type="scientific">Pristionchus fissidentatus</name>
    <dbReference type="NCBI Taxonomy" id="1538716"/>
    <lineage>
        <taxon>Eukaryota</taxon>
        <taxon>Metazoa</taxon>
        <taxon>Ecdysozoa</taxon>
        <taxon>Nematoda</taxon>
        <taxon>Chromadorea</taxon>
        <taxon>Rhabditida</taxon>
        <taxon>Rhabditina</taxon>
        <taxon>Diplogasteromorpha</taxon>
        <taxon>Diplogasteroidea</taxon>
        <taxon>Neodiplogasteridae</taxon>
        <taxon>Pristionchus</taxon>
    </lineage>
</organism>
<gene>
    <name evidence="1" type="ORF">PFISCL1PPCAC_3295</name>
</gene>
<feature type="non-terminal residue" evidence="1">
    <location>
        <position position="1"/>
    </location>
</feature>
<keyword evidence="2" id="KW-1185">Reference proteome</keyword>
<evidence type="ECO:0000313" key="2">
    <source>
        <dbReference type="Proteomes" id="UP001432322"/>
    </source>
</evidence>
<evidence type="ECO:0000313" key="1">
    <source>
        <dbReference type="EMBL" id="GMT11998.1"/>
    </source>
</evidence>